<keyword evidence="7 12" id="KW-0963">Cytoplasm</keyword>
<dbReference type="Gene3D" id="3.20.20.70">
    <property type="entry name" value="Aldolase class I"/>
    <property type="match status" value="1"/>
</dbReference>
<dbReference type="SUPFAM" id="SSF51366">
    <property type="entry name" value="Ribulose-phoshate binding barrel"/>
    <property type="match status" value="1"/>
</dbReference>
<keyword evidence="9 12" id="KW-0368">Histidine biosynthesis</keyword>
<dbReference type="PANTHER" id="PTHR43090">
    <property type="entry name" value="1-(5-PHOSPHORIBOSYL)-5-[(5-PHOSPHORIBOSYLAMINO)METHYLIDENEAMINO] IMIDAZOLE-4-CARBOXAMIDE ISOMERASE"/>
    <property type="match status" value="1"/>
</dbReference>
<dbReference type="InterPro" id="IPR011060">
    <property type="entry name" value="RibuloseP-bd_barrel"/>
</dbReference>
<evidence type="ECO:0000256" key="9">
    <source>
        <dbReference type="ARBA" id="ARBA00023102"/>
    </source>
</evidence>
<accession>A0A0L6JTM5</accession>
<comment type="similarity">
    <text evidence="4 12 13">Belongs to the HisA/HisF family.</text>
</comment>
<dbReference type="CDD" id="cd04732">
    <property type="entry name" value="HisA"/>
    <property type="match status" value="1"/>
</dbReference>
<dbReference type="Proteomes" id="UP000036923">
    <property type="component" value="Unassembled WGS sequence"/>
</dbReference>
<dbReference type="Pfam" id="PF00977">
    <property type="entry name" value="His_biosynth"/>
    <property type="match status" value="1"/>
</dbReference>
<evidence type="ECO:0000256" key="4">
    <source>
        <dbReference type="ARBA" id="ARBA00009667"/>
    </source>
</evidence>
<evidence type="ECO:0000256" key="7">
    <source>
        <dbReference type="ARBA" id="ARBA00022490"/>
    </source>
</evidence>
<dbReference type="PATRIC" id="fig|398512.5.peg.4215"/>
<dbReference type="STRING" id="398512.Bccel_4031"/>
<dbReference type="AlphaFoldDB" id="A0A0L6JTM5"/>
<reference evidence="16" key="1">
    <citation type="submission" date="2015-07" db="EMBL/GenBank/DDBJ databases">
        <title>Near-Complete Genome Sequence of the Cellulolytic Bacterium Bacteroides (Pseudobacteroides) cellulosolvens ATCC 35603.</title>
        <authorList>
            <person name="Dassa B."/>
            <person name="Utturkar S.M."/>
            <person name="Klingeman D.M."/>
            <person name="Hurt R.A."/>
            <person name="Keller M."/>
            <person name="Xu J."/>
            <person name="Reddy Y.H.K."/>
            <person name="Borovok I."/>
            <person name="Grinberg I.R."/>
            <person name="Lamed R."/>
            <person name="Zhivin O."/>
            <person name="Bayer E.A."/>
            <person name="Brown S.D."/>
        </authorList>
    </citation>
    <scope>NUCLEOTIDE SEQUENCE [LARGE SCALE GENOMIC DNA]</scope>
    <source>
        <strain evidence="16">DSM 2933</strain>
    </source>
</reference>
<dbReference type="GO" id="GO:0003949">
    <property type="term" value="F:1-(5-phosphoribosyl)-5-[(5-phosphoribosylamino)methylideneamino]imidazole-4-carboxamide isomerase activity"/>
    <property type="evidence" value="ECO:0007669"/>
    <property type="project" value="UniProtKB-UniRule"/>
</dbReference>
<dbReference type="FunFam" id="3.20.20.70:FF:000009">
    <property type="entry name" value="1-(5-phosphoribosyl)-5-[(5-phosphoribosylamino)methylideneamino] imidazole-4-carboxamide isomerase"/>
    <property type="match status" value="1"/>
</dbReference>
<comment type="subcellular location">
    <subcellularLocation>
        <location evidence="2 12 14">Cytoplasm</location>
    </subcellularLocation>
</comment>
<dbReference type="HAMAP" id="MF_01014">
    <property type="entry name" value="HisA"/>
    <property type="match status" value="1"/>
</dbReference>
<dbReference type="InterPro" id="IPR013785">
    <property type="entry name" value="Aldolase_TIM"/>
</dbReference>
<keyword evidence="10 12" id="KW-0413">Isomerase</keyword>
<protein>
    <recommendedName>
        <fullName evidence="6 12">1-(5-phosphoribosyl)-5-[(5-phosphoribosylamino)methylideneamino] imidazole-4-carboxamide isomerase</fullName>
        <ecNumber evidence="5 12">5.3.1.16</ecNumber>
    </recommendedName>
    <alternativeName>
        <fullName evidence="11 12">Phosphoribosylformimino-5-aminoimidazole carboxamide ribotide isomerase</fullName>
    </alternativeName>
</protein>
<dbReference type="InterPro" id="IPR044524">
    <property type="entry name" value="Isoase_HisA-like"/>
</dbReference>
<dbReference type="GO" id="GO:0000162">
    <property type="term" value="P:L-tryptophan biosynthetic process"/>
    <property type="evidence" value="ECO:0007669"/>
    <property type="project" value="TreeGrafter"/>
</dbReference>
<dbReference type="GO" id="GO:0000105">
    <property type="term" value="P:L-histidine biosynthetic process"/>
    <property type="evidence" value="ECO:0007669"/>
    <property type="project" value="UniProtKB-UniRule"/>
</dbReference>
<dbReference type="InterPro" id="IPR006063">
    <property type="entry name" value="HisA_bact_arch"/>
</dbReference>
<evidence type="ECO:0000256" key="10">
    <source>
        <dbReference type="ARBA" id="ARBA00023235"/>
    </source>
</evidence>
<dbReference type="EC" id="5.3.1.16" evidence="5 12"/>
<comment type="caution">
    <text evidence="15">The sequence shown here is derived from an EMBL/GenBank/DDBJ whole genome shotgun (WGS) entry which is preliminary data.</text>
</comment>
<dbReference type="RefSeq" id="WP_036936298.1">
    <property type="nucleotide sequence ID" value="NZ_JQKC01000002.1"/>
</dbReference>
<evidence type="ECO:0000256" key="12">
    <source>
        <dbReference type="HAMAP-Rule" id="MF_01014"/>
    </source>
</evidence>
<evidence type="ECO:0000256" key="2">
    <source>
        <dbReference type="ARBA" id="ARBA00004496"/>
    </source>
</evidence>
<evidence type="ECO:0000256" key="5">
    <source>
        <dbReference type="ARBA" id="ARBA00012550"/>
    </source>
</evidence>
<dbReference type="NCBIfam" id="TIGR00007">
    <property type="entry name" value="1-(5-phosphoribosyl)-5-[(5-phosphoribosylamino)methylideneamino]imidazole-4-carboxamide isomerase"/>
    <property type="match status" value="1"/>
</dbReference>
<evidence type="ECO:0000256" key="1">
    <source>
        <dbReference type="ARBA" id="ARBA00000901"/>
    </source>
</evidence>
<evidence type="ECO:0000256" key="8">
    <source>
        <dbReference type="ARBA" id="ARBA00022605"/>
    </source>
</evidence>
<dbReference type="PANTHER" id="PTHR43090:SF2">
    <property type="entry name" value="1-(5-PHOSPHORIBOSYL)-5-[(5-PHOSPHORIBOSYLAMINO)METHYLIDENEAMINO] IMIDAZOLE-4-CARBOXAMIDE ISOMERASE"/>
    <property type="match status" value="1"/>
</dbReference>
<name>A0A0L6JTM5_9FIRM</name>
<dbReference type="UniPathway" id="UPA00031">
    <property type="reaction ID" value="UER00009"/>
</dbReference>
<evidence type="ECO:0000256" key="13">
    <source>
        <dbReference type="RuleBase" id="RU003657"/>
    </source>
</evidence>
<evidence type="ECO:0000256" key="11">
    <source>
        <dbReference type="ARBA" id="ARBA00030547"/>
    </source>
</evidence>
<dbReference type="InterPro" id="IPR006062">
    <property type="entry name" value="His_biosynth"/>
</dbReference>
<dbReference type="OrthoDB" id="9807749at2"/>
<dbReference type="EMBL" id="LGTC01000001">
    <property type="protein sequence ID" value="KNY28757.1"/>
    <property type="molecule type" value="Genomic_DNA"/>
</dbReference>
<evidence type="ECO:0000256" key="6">
    <source>
        <dbReference type="ARBA" id="ARBA00018464"/>
    </source>
</evidence>
<keyword evidence="8 12" id="KW-0028">Amino-acid biosynthesis</keyword>
<evidence type="ECO:0000256" key="3">
    <source>
        <dbReference type="ARBA" id="ARBA00005133"/>
    </source>
</evidence>
<gene>
    <name evidence="12" type="primary">hisA</name>
    <name evidence="15" type="ORF">Bccel_4031</name>
</gene>
<evidence type="ECO:0000313" key="16">
    <source>
        <dbReference type="Proteomes" id="UP000036923"/>
    </source>
</evidence>
<dbReference type="InterPro" id="IPR023016">
    <property type="entry name" value="HisA/PriA"/>
</dbReference>
<evidence type="ECO:0000313" key="15">
    <source>
        <dbReference type="EMBL" id="KNY28757.1"/>
    </source>
</evidence>
<proteinExistence type="inferred from homology"/>
<evidence type="ECO:0000256" key="14">
    <source>
        <dbReference type="RuleBase" id="RU003658"/>
    </source>
</evidence>
<sequence length="237" mass="25341">MKIYPAIDVKDGRCVRLVQGKFSDVTVYADDPVDMALRWEKLGAEYLHVVDLDGARVGEPVNTAVISKMAVNLGIPVQLGGGIRSIEMIEILLCKGIQRVILGTSAVNDQELVKKAVDTFDNNLVIGIDAKNGFVAIEGWAKTSSFTAIEFAKKMEELGAKTIIYTDIDTDGMLSGPNLKAMEDMVKAVNIEIIASGGVSSIEDIKNLKNVGVSGAIIGKALYTGNIDLAEAIKVAK</sequence>
<comment type="catalytic activity">
    <reaction evidence="1 12 14">
        <text>1-(5-phospho-beta-D-ribosyl)-5-[(5-phospho-beta-D-ribosylamino)methylideneamino]imidazole-4-carboxamide = 5-[(5-phospho-1-deoxy-D-ribulos-1-ylimino)methylamino]-1-(5-phospho-beta-D-ribosyl)imidazole-4-carboxamide</text>
        <dbReference type="Rhea" id="RHEA:15469"/>
        <dbReference type="ChEBI" id="CHEBI:58435"/>
        <dbReference type="ChEBI" id="CHEBI:58525"/>
        <dbReference type="EC" id="5.3.1.16"/>
    </reaction>
</comment>
<comment type="pathway">
    <text evidence="3 12 14">Amino-acid biosynthesis; L-histidine biosynthesis; L-histidine from 5-phospho-alpha-D-ribose 1-diphosphate: step 4/9.</text>
</comment>
<keyword evidence="16" id="KW-1185">Reference proteome</keyword>
<feature type="active site" description="Proton acceptor" evidence="12">
    <location>
        <position position="8"/>
    </location>
</feature>
<feature type="active site" description="Proton donor" evidence="12">
    <location>
        <position position="129"/>
    </location>
</feature>
<organism evidence="15 16">
    <name type="scientific">Pseudobacteroides cellulosolvens ATCC 35603 = DSM 2933</name>
    <dbReference type="NCBI Taxonomy" id="398512"/>
    <lineage>
        <taxon>Bacteria</taxon>
        <taxon>Bacillati</taxon>
        <taxon>Bacillota</taxon>
        <taxon>Clostridia</taxon>
        <taxon>Eubacteriales</taxon>
        <taxon>Oscillospiraceae</taxon>
        <taxon>Pseudobacteroides</taxon>
    </lineage>
</organism>
<dbReference type="GO" id="GO:0005737">
    <property type="term" value="C:cytoplasm"/>
    <property type="evidence" value="ECO:0007669"/>
    <property type="project" value="UniProtKB-SubCell"/>
</dbReference>
<dbReference type="NCBIfam" id="NF010112">
    <property type="entry name" value="PRK13585.1"/>
    <property type="match status" value="1"/>
</dbReference>
<dbReference type="eggNOG" id="COG0106">
    <property type="taxonomic scope" value="Bacteria"/>
</dbReference>